<organism evidence="2 3">
    <name type="scientific">Plakobranchus ocellatus</name>
    <dbReference type="NCBI Taxonomy" id="259542"/>
    <lineage>
        <taxon>Eukaryota</taxon>
        <taxon>Metazoa</taxon>
        <taxon>Spiralia</taxon>
        <taxon>Lophotrochozoa</taxon>
        <taxon>Mollusca</taxon>
        <taxon>Gastropoda</taxon>
        <taxon>Heterobranchia</taxon>
        <taxon>Euthyneura</taxon>
        <taxon>Panpulmonata</taxon>
        <taxon>Sacoglossa</taxon>
        <taxon>Placobranchoidea</taxon>
        <taxon>Plakobranchidae</taxon>
        <taxon>Plakobranchus</taxon>
    </lineage>
</organism>
<dbReference type="PANTHER" id="PTHR31635">
    <property type="entry name" value="REVERSE TRANSCRIPTASE DOMAIN-CONTAINING PROTEIN-RELATED"/>
    <property type="match status" value="1"/>
</dbReference>
<proteinExistence type="predicted"/>
<dbReference type="EMBL" id="BLXT01002238">
    <property type="protein sequence ID" value="GFN92227.1"/>
    <property type="molecule type" value="Genomic_DNA"/>
</dbReference>
<accession>A0AAV3ZCS2</accession>
<dbReference type="PANTHER" id="PTHR31635:SF196">
    <property type="entry name" value="REVERSE TRANSCRIPTASE DOMAIN-CONTAINING PROTEIN-RELATED"/>
    <property type="match status" value="1"/>
</dbReference>
<keyword evidence="3" id="KW-1185">Reference proteome</keyword>
<keyword evidence="2" id="KW-0695">RNA-directed DNA polymerase</keyword>
<dbReference type="Pfam" id="PF00078">
    <property type="entry name" value="RVT_1"/>
    <property type="match status" value="1"/>
</dbReference>
<feature type="domain" description="Reverse transcriptase" evidence="1">
    <location>
        <begin position="48"/>
        <end position="127"/>
    </location>
</feature>
<name>A0AAV3ZCS2_9GAST</name>
<evidence type="ECO:0000313" key="3">
    <source>
        <dbReference type="Proteomes" id="UP000735302"/>
    </source>
</evidence>
<dbReference type="Proteomes" id="UP000735302">
    <property type="component" value="Unassembled WGS sequence"/>
</dbReference>
<evidence type="ECO:0000313" key="2">
    <source>
        <dbReference type="EMBL" id="GFN92227.1"/>
    </source>
</evidence>
<dbReference type="AlphaFoldDB" id="A0AAV3ZCS2"/>
<dbReference type="GO" id="GO:0003964">
    <property type="term" value="F:RNA-directed DNA polymerase activity"/>
    <property type="evidence" value="ECO:0007669"/>
    <property type="project" value="UniProtKB-KW"/>
</dbReference>
<keyword evidence="2" id="KW-0808">Transferase</keyword>
<gene>
    <name evidence="2" type="ORF">PoB_001873300</name>
</gene>
<evidence type="ECO:0000259" key="1">
    <source>
        <dbReference type="Pfam" id="PF00078"/>
    </source>
</evidence>
<keyword evidence="2" id="KW-0548">Nucleotidyltransferase</keyword>
<sequence>MSPTISGVRNMILYVYKIPILQSNKKTTSKPNGDTKYSSAHTLVNQEVKSRCKVNNTVSDWFMLERDCRQGDPISPYLFLIASEILASMIRQNGHIKGYTINGIEIKVSQYADDTTIFLDGSEQLVTRHAKTTGAVSVPTNVCVLWDTPGPQTAGPDAGHLVLMVASVRDTTNASAPLAGPADLAENVSTTGKLMHNLFHIMT</sequence>
<reference evidence="2 3" key="1">
    <citation type="journal article" date="2021" name="Elife">
        <title>Chloroplast acquisition without the gene transfer in kleptoplastic sea slugs, Plakobranchus ocellatus.</title>
        <authorList>
            <person name="Maeda T."/>
            <person name="Takahashi S."/>
            <person name="Yoshida T."/>
            <person name="Shimamura S."/>
            <person name="Takaki Y."/>
            <person name="Nagai Y."/>
            <person name="Toyoda A."/>
            <person name="Suzuki Y."/>
            <person name="Arimoto A."/>
            <person name="Ishii H."/>
            <person name="Satoh N."/>
            <person name="Nishiyama T."/>
            <person name="Hasebe M."/>
            <person name="Maruyama T."/>
            <person name="Minagawa J."/>
            <person name="Obokata J."/>
            <person name="Shigenobu S."/>
        </authorList>
    </citation>
    <scope>NUCLEOTIDE SEQUENCE [LARGE SCALE GENOMIC DNA]</scope>
</reference>
<dbReference type="InterPro" id="IPR000477">
    <property type="entry name" value="RT_dom"/>
</dbReference>
<comment type="caution">
    <text evidence="2">The sequence shown here is derived from an EMBL/GenBank/DDBJ whole genome shotgun (WGS) entry which is preliminary data.</text>
</comment>
<protein>
    <submittedName>
        <fullName evidence="2">Reverse transcriptase</fullName>
    </submittedName>
</protein>